<keyword evidence="13" id="KW-0865">Zymogen</keyword>
<dbReference type="InterPro" id="IPR030400">
    <property type="entry name" value="Sedolisin_dom"/>
</dbReference>
<evidence type="ECO:0000256" key="14">
    <source>
        <dbReference type="ARBA" id="ARBA00023180"/>
    </source>
</evidence>
<feature type="chain" id="PRO_5034127301" description="tripeptidyl-peptidase II" evidence="16">
    <location>
        <begin position="19"/>
        <end position="618"/>
    </location>
</feature>
<keyword evidence="8 16" id="KW-0732">Signal</keyword>
<dbReference type="PANTHER" id="PTHR14218:SF35">
    <property type="entry name" value="PEPTIDASE S53 DOMAIN-CONTAINING PROTEIN"/>
    <property type="match status" value="1"/>
</dbReference>
<evidence type="ECO:0000259" key="17">
    <source>
        <dbReference type="PROSITE" id="PS51695"/>
    </source>
</evidence>
<dbReference type="GO" id="GO:0004252">
    <property type="term" value="F:serine-type endopeptidase activity"/>
    <property type="evidence" value="ECO:0007669"/>
    <property type="project" value="UniProtKB-UniRule"/>
</dbReference>
<organism evidence="18 19">
    <name type="scientific">Cadophora malorum</name>
    <dbReference type="NCBI Taxonomy" id="108018"/>
    <lineage>
        <taxon>Eukaryota</taxon>
        <taxon>Fungi</taxon>
        <taxon>Dikarya</taxon>
        <taxon>Ascomycota</taxon>
        <taxon>Pezizomycotina</taxon>
        <taxon>Leotiomycetes</taxon>
        <taxon>Helotiales</taxon>
        <taxon>Ploettnerulaceae</taxon>
        <taxon>Cadophora</taxon>
    </lineage>
</organism>
<feature type="binding site" evidence="15">
    <location>
        <position position="589"/>
    </location>
    <ligand>
        <name>Ca(2+)</name>
        <dbReference type="ChEBI" id="CHEBI:29108"/>
    </ligand>
</feature>
<feature type="active site" description="Charge relay system" evidence="15">
    <location>
        <position position="294"/>
    </location>
</feature>
<comment type="subcellular location">
    <subcellularLocation>
        <location evidence="3">Secreted</location>
        <location evidence="3">Extracellular space</location>
    </subcellularLocation>
</comment>
<evidence type="ECO:0000256" key="8">
    <source>
        <dbReference type="ARBA" id="ARBA00022729"/>
    </source>
</evidence>
<dbReference type="InterPro" id="IPR036852">
    <property type="entry name" value="Peptidase_S8/S53_dom_sf"/>
</dbReference>
<evidence type="ECO:0000256" key="5">
    <source>
        <dbReference type="ARBA" id="ARBA00022525"/>
    </source>
</evidence>
<dbReference type="Gene3D" id="3.40.50.200">
    <property type="entry name" value="Peptidase S8/S53 domain"/>
    <property type="match status" value="1"/>
</dbReference>
<dbReference type="GO" id="GO:0005576">
    <property type="term" value="C:extracellular region"/>
    <property type="evidence" value="ECO:0007669"/>
    <property type="project" value="UniProtKB-SubCell"/>
</dbReference>
<comment type="cofactor">
    <cofactor evidence="15">
        <name>Ca(2+)</name>
        <dbReference type="ChEBI" id="CHEBI:29108"/>
    </cofactor>
    <text evidence="15">Binds 1 Ca(2+) ion per subunit.</text>
</comment>
<evidence type="ECO:0000256" key="10">
    <source>
        <dbReference type="ARBA" id="ARBA00022825"/>
    </source>
</evidence>
<feature type="domain" description="Peptidase S53" evidence="17">
    <location>
        <begin position="217"/>
        <end position="611"/>
    </location>
</feature>
<evidence type="ECO:0000313" key="19">
    <source>
        <dbReference type="Proteomes" id="UP000664132"/>
    </source>
</evidence>
<keyword evidence="5" id="KW-0964">Secreted</keyword>
<dbReference type="InterPro" id="IPR050819">
    <property type="entry name" value="Tripeptidyl-peptidase_I"/>
</dbReference>
<evidence type="ECO:0000313" key="18">
    <source>
        <dbReference type="EMBL" id="KAG4425198.1"/>
    </source>
</evidence>
<keyword evidence="9 15" id="KW-0378">Hydrolase</keyword>
<dbReference type="GO" id="GO:0006508">
    <property type="term" value="P:proteolysis"/>
    <property type="evidence" value="ECO:0007669"/>
    <property type="project" value="UniProtKB-KW"/>
</dbReference>
<evidence type="ECO:0000256" key="7">
    <source>
        <dbReference type="ARBA" id="ARBA00022723"/>
    </source>
</evidence>
<feature type="binding site" evidence="15">
    <location>
        <position position="556"/>
    </location>
    <ligand>
        <name>Ca(2+)</name>
        <dbReference type="ChEBI" id="CHEBI:29108"/>
    </ligand>
</feature>
<evidence type="ECO:0000256" key="4">
    <source>
        <dbReference type="ARBA" id="ARBA00012462"/>
    </source>
</evidence>
<dbReference type="InterPro" id="IPR015366">
    <property type="entry name" value="S53_propep"/>
</dbReference>
<comment type="catalytic activity">
    <reaction evidence="1">
        <text>Release of an N-terminal tripeptide from a polypeptide.</text>
        <dbReference type="EC" id="3.4.14.10"/>
    </reaction>
</comment>
<comment type="caution">
    <text evidence="18">The sequence shown here is derived from an EMBL/GenBank/DDBJ whole genome shotgun (WGS) entry which is preliminary data.</text>
</comment>
<evidence type="ECO:0000256" key="1">
    <source>
        <dbReference type="ARBA" id="ARBA00001910"/>
    </source>
</evidence>
<comment type="function">
    <text evidence="2">Secreted tripeptidyl-peptidase which degrades proteins at acidic pHs and is involved in virulence.</text>
</comment>
<evidence type="ECO:0000256" key="12">
    <source>
        <dbReference type="ARBA" id="ARBA00023026"/>
    </source>
</evidence>
<feature type="binding site" evidence="15">
    <location>
        <position position="557"/>
    </location>
    <ligand>
        <name>Ca(2+)</name>
        <dbReference type="ChEBI" id="CHEBI:29108"/>
    </ligand>
</feature>
<evidence type="ECO:0000256" key="2">
    <source>
        <dbReference type="ARBA" id="ARBA00002451"/>
    </source>
</evidence>
<evidence type="ECO:0000256" key="3">
    <source>
        <dbReference type="ARBA" id="ARBA00004239"/>
    </source>
</evidence>
<dbReference type="EMBL" id="JAFJYH010000012">
    <property type="protein sequence ID" value="KAG4425198.1"/>
    <property type="molecule type" value="Genomic_DNA"/>
</dbReference>
<dbReference type="OrthoDB" id="409122at2759"/>
<keyword evidence="10 15" id="KW-0720">Serine protease</keyword>
<evidence type="ECO:0000256" key="6">
    <source>
        <dbReference type="ARBA" id="ARBA00022670"/>
    </source>
</evidence>
<feature type="binding site" evidence="15">
    <location>
        <position position="591"/>
    </location>
    <ligand>
        <name>Ca(2+)</name>
        <dbReference type="ChEBI" id="CHEBI:29108"/>
    </ligand>
</feature>
<evidence type="ECO:0000256" key="13">
    <source>
        <dbReference type="ARBA" id="ARBA00023145"/>
    </source>
</evidence>
<keyword evidence="11 15" id="KW-0106">Calcium</keyword>
<evidence type="ECO:0000256" key="11">
    <source>
        <dbReference type="ARBA" id="ARBA00022837"/>
    </source>
</evidence>
<evidence type="ECO:0000256" key="9">
    <source>
        <dbReference type="ARBA" id="ARBA00022801"/>
    </source>
</evidence>
<dbReference type="SUPFAM" id="SSF54897">
    <property type="entry name" value="Protease propeptides/inhibitors"/>
    <property type="match status" value="1"/>
</dbReference>
<accession>A0A8H8BVI1</accession>
<feature type="active site" description="Charge relay system" evidence="15">
    <location>
        <position position="298"/>
    </location>
</feature>
<evidence type="ECO:0000256" key="16">
    <source>
        <dbReference type="SAM" id="SignalP"/>
    </source>
</evidence>
<dbReference type="SMART" id="SM00944">
    <property type="entry name" value="Pro-kuma_activ"/>
    <property type="match status" value="1"/>
</dbReference>
<keyword evidence="14" id="KW-0325">Glycoprotein</keyword>
<gene>
    <name evidence="18" type="ORF">IFR04_001565</name>
</gene>
<dbReference type="EC" id="3.4.14.10" evidence="4"/>
<name>A0A8H8BVI1_9HELO</name>
<dbReference type="Proteomes" id="UP000664132">
    <property type="component" value="Unassembled WGS sequence"/>
</dbReference>
<dbReference type="FunFam" id="3.40.50.200:FF:000015">
    <property type="entry name" value="Tripeptidyl peptidase A"/>
    <property type="match status" value="1"/>
</dbReference>
<proteinExistence type="predicted"/>
<keyword evidence="6 15" id="KW-0645">Protease</keyword>
<dbReference type="CDD" id="cd04056">
    <property type="entry name" value="Peptidases_S53"/>
    <property type="match status" value="1"/>
</dbReference>
<dbReference type="CDD" id="cd11377">
    <property type="entry name" value="Pro-peptidase_S53"/>
    <property type="match status" value="1"/>
</dbReference>
<dbReference type="PROSITE" id="PS00138">
    <property type="entry name" value="SUBTILASE_SER"/>
    <property type="match status" value="1"/>
</dbReference>
<dbReference type="AlphaFoldDB" id="A0A8H8BVI1"/>
<feature type="active site" description="Charge relay system" evidence="15">
    <location>
        <position position="514"/>
    </location>
</feature>
<dbReference type="GO" id="GO:0046872">
    <property type="term" value="F:metal ion binding"/>
    <property type="evidence" value="ECO:0007669"/>
    <property type="project" value="UniProtKB-UniRule"/>
</dbReference>
<dbReference type="InterPro" id="IPR023828">
    <property type="entry name" value="Peptidase_S8_Ser-AS"/>
</dbReference>
<sequence length="618" mass="67144">MRCVSLLAVLAYLSITLANPPLTVFESLHRTPQGWTQLDRPDPRTILHLRVAVHMPDHDLFEKTLYEVSTPDHPTYGQHLNHEEVRALVKPKETSTQAVLAWLRSAGISESDIKDSGEWINFRASVSKAEAMMGAEFHYFSLNANKSHKKQIRALKYSVPETVAPHIAMIHPITRFGQLKAQHSAPFTTEYYAKVESIPEAPRVPNPSLNVTACNATITPGCLRALYNVGDYEADPAVNSQLGVCGYLNQYAKYNALDTFLQKYAPYAVSQNFSYALVNGGLATQNNTVDDDVEANLDIQYAASLGFETNITYFSTAGRGPLVPDLDQPTQADNQNEPYLEFLNYILALPDCDLPQTITTSYGEDEQSVTEGYARTVCDKFGQLGLRGVSILFSSGDTGPGSACQTNDGKNTTRFLPIFPASCPYVTSVGGTYHVEPEIAVAFSSGGFSDLWARPMWQDAAVTEYLGILGDRWKGLYNPKGRGFPDVAAQGYRFHVINQNSAGVLTDILVGGTSASAPAFAGIVSLLNNARLSAGSKPLGFLNPWLYSVGKKGLTDIVGGGSKGCTGTDIYSGLPTPFVPYAGWNATKGWDPVTGLGTPDFGVLLDLVEKKHHLGHIQ</sequence>
<protein>
    <recommendedName>
        <fullName evidence="4">tripeptidyl-peptidase II</fullName>
        <ecNumber evidence="4">3.4.14.10</ecNumber>
    </recommendedName>
</protein>
<reference evidence="18" key="1">
    <citation type="submission" date="2021-02" db="EMBL/GenBank/DDBJ databases">
        <title>Genome sequence Cadophora malorum strain M34.</title>
        <authorList>
            <person name="Stefanovic E."/>
            <person name="Vu D."/>
            <person name="Scully C."/>
            <person name="Dijksterhuis J."/>
            <person name="Roader J."/>
            <person name="Houbraken J."/>
        </authorList>
    </citation>
    <scope>NUCLEOTIDE SEQUENCE</scope>
    <source>
        <strain evidence="18">M34</strain>
    </source>
</reference>
<keyword evidence="19" id="KW-1185">Reference proteome</keyword>
<keyword evidence="7 15" id="KW-0479">Metal-binding</keyword>
<keyword evidence="12" id="KW-0843">Virulence</keyword>
<dbReference type="PROSITE" id="PS51695">
    <property type="entry name" value="SEDOLISIN"/>
    <property type="match status" value="1"/>
</dbReference>
<dbReference type="Pfam" id="PF09286">
    <property type="entry name" value="Pro-kuma_activ"/>
    <property type="match status" value="1"/>
</dbReference>
<evidence type="ECO:0000256" key="15">
    <source>
        <dbReference type="PROSITE-ProRule" id="PRU01032"/>
    </source>
</evidence>
<dbReference type="PANTHER" id="PTHR14218">
    <property type="entry name" value="PROTEASE S8 TRIPEPTIDYL PEPTIDASE I CLN2"/>
    <property type="match status" value="1"/>
</dbReference>
<dbReference type="SUPFAM" id="SSF52743">
    <property type="entry name" value="Subtilisin-like"/>
    <property type="match status" value="1"/>
</dbReference>
<dbReference type="GO" id="GO:0008240">
    <property type="term" value="F:tripeptidyl-peptidase activity"/>
    <property type="evidence" value="ECO:0007669"/>
    <property type="project" value="UniProtKB-EC"/>
</dbReference>
<feature type="signal peptide" evidence="16">
    <location>
        <begin position="1"/>
        <end position="18"/>
    </location>
</feature>